<dbReference type="InterPro" id="IPR035398">
    <property type="entry name" value="Bac_rhamnosid_C"/>
</dbReference>
<dbReference type="Proteomes" id="UP000295345">
    <property type="component" value="Unassembled WGS sequence"/>
</dbReference>
<dbReference type="InterPro" id="IPR008928">
    <property type="entry name" value="6-hairpin_glycosidase_sf"/>
</dbReference>
<dbReference type="PANTHER" id="PTHR34987:SF6">
    <property type="entry name" value="ALPHA-L-RHAMNOSIDASE SIX-HAIRPIN GLYCOSIDASE DOMAIN-CONTAINING PROTEIN"/>
    <property type="match status" value="1"/>
</dbReference>
<name>A0A4R4TGN8_9ACTN</name>
<dbReference type="Pfam" id="PF17390">
    <property type="entry name" value="Bac_rhamnosid_C"/>
    <property type="match status" value="1"/>
</dbReference>
<dbReference type="InterPro" id="IPR012341">
    <property type="entry name" value="6hp_glycosidase-like_sf"/>
</dbReference>
<evidence type="ECO:0008006" key="5">
    <source>
        <dbReference type="Google" id="ProtNLM"/>
    </source>
</evidence>
<evidence type="ECO:0000313" key="4">
    <source>
        <dbReference type="Proteomes" id="UP000295345"/>
    </source>
</evidence>
<keyword evidence="4" id="KW-1185">Reference proteome</keyword>
<feature type="domain" description="Alpha-L-rhamnosidase C-terminal" evidence="2">
    <location>
        <begin position="603"/>
        <end position="655"/>
    </location>
</feature>
<dbReference type="OrthoDB" id="9815108at2"/>
<dbReference type="SUPFAM" id="SSF48208">
    <property type="entry name" value="Six-hairpin glycosidases"/>
    <property type="match status" value="1"/>
</dbReference>
<accession>A0A4R4TGN8</accession>
<dbReference type="Gene3D" id="1.50.10.10">
    <property type="match status" value="1"/>
</dbReference>
<reference evidence="3 4" key="1">
    <citation type="submission" date="2019-03" db="EMBL/GenBank/DDBJ databases">
        <title>Draft genome sequences of novel Actinobacteria.</title>
        <authorList>
            <person name="Sahin N."/>
            <person name="Ay H."/>
            <person name="Saygin H."/>
        </authorList>
    </citation>
    <scope>NUCLEOTIDE SEQUENCE [LARGE SCALE GENOMIC DNA]</scope>
    <source>
        <strain evidence="3 4">DSM 41900</strain>
    </source>
</reference>
<evidence type="ECO:0000259" key="1">
    <source>
        <dbReference type="Pfam" id="PF17389"/>
    </source>
</evidence>
<evidence type="ECO:0000313" key="3">
    <source>
        <dbReference type="EMBL" id="TDC76801.1"/>
    </source>
</evidence>
<dbReference type="PANTHER" id="PTHR34987">
    <property type="entry name" value="C, PUTATIVE (AFU_ORTHOLOGUE AFUA_3G02880)-RELATED"/>
    <property type="match status" value="1"/>
</dbReference>
<dbReference type="InterPro" id="IPR035396">
    <property type="entry name" value="Bac_rhamnosid6H"/>
</dbReference>
<dbReference type="Pfam" id="PF17389">
    <property type="entry name" value="Bac_rhamnosid6H"/>
    <property type="match status" value="1"/>
</dbReference>
<dbReference type="GO" id="GO:0005975">
    <property type="term" value="P:carbohydrate metabolic process"/>
    <property type="evidence" value="ECO:0007669"/>
    <property type="project" value="InterPro"/>
</dbReference>
<organism evidence="3 4">
    <name type="scientific">Streptomyces hainanensis</name>
    <dbReference type="NCBI Taxonomy" id="402648"/>
    <lineage>
        <taxon>Bacteria</taxon>
        <taxon>Bacillati</taxon>
        <taxon>Actinomycetota</taxon>
        <taxon>Actinomycetes</taxon>
        <taxon>Kitasatosporales</taxon>
        <taxon>Streptomycetaceae</taxon>
        <taxon>Streptomyces</taxon>
    </lineage>
</organism>
<sequence length="674" mass="73269">MIPTTTPVTPADIARLTRARTYDPLPDDPAHEPFTQRWFALPGQWELGVLHRLVREGIAAACDVEFAPNFGRPVRVAHFRVVNRPPGSGLLVRATGTLHAGSGVTLADAGDGAVRVLATGTGPWGFGVETDGPGPAGVTVVGDGGATAFDVSADGVAWEPAAVGFGTPTTPPHELRNPVHRLPMRREGDLYALPAEVLGRVVIRCAGVPRIFAGESREEAAAGHDEEQYHDLRRRPDGRWESVHELGLRYLAVHDAEVASVEVAARAHPLRRRGAFACSDDRLTDIWVTSAYTLRQCAHGLIVDGVKRDRMPWMGDLALGAPASAYAFGDPELVERGLVALGRNTSGHVNGIVDYSLWWLVCTATFTRYFDAGTYPRRHAPHLHAFVERLAAETDPDGVLRPTPGDDAYAKPIFIDWGVEVDPERDSTALQLLWYWALESAGGVLRTAGHPGWRRWTDLAGRLRRTLHDRAWDPGAGAWREYLGPSRADSPYPNLFAVASGVMGEEVPPGVARVLLDGPRTRTPFVTAFALDALARAGHPDAAVERVRRLWGGMLDADATTFWEEFHEPDAGRYEMYGRPFGKSLCHAWAAGPARLLPEIVCGLRPTGPGWSTFTVEPELGRLHWAGAVVPVPGGEIGVVVTRERLRVDVPAGHTLVRDGREYPGPRSIAFPVR</sequence>
<proteinExistence type="predicted"/>
<feature type="domain" description="Alpha-L-rhamnosidase six-hairpin glycosidase" evidence="1">
    <location>
        <begin position="272"/>
        <end position="600"/>
    </location>
</feature>
<evidence type="ECO:0000259" key="2">
    <source>
        <dbReference type="Pfam" id="PF17390"/>
    </source>
</evidence>
<comment type="caution">
    <text evidence="3">The sequence shown here is derived from an EMBL/GenBank/DDBJ whole genome shotgun (WGS) entry which is preliminary data.</text>
</comment>
<dbReference type="AlphaFoldDB" id="A0A4R4TGN8"/>
<gene>
    <name evidence="3" type="ORF">E1283_08855</name>
</gene>
<dbReference type="RefSeq" id="WP_132817374.1">
    <property type="nucleotide sequence ID" value="NZ_SMKI01000068.1"/>
</dbReference>
<dbReference type="EMBL" id="SMKI01000068">
    <property type="protein sequence ID" value="TDC76801.1"/>
    <property type="molecule type" value="Genomic_DNA"/>
</dbReference>
<dbReference type="Gene3D" id="2.60.420.10">
    <property type="entry name" value="Maltose phosphorylase, domain 3"/>
    <property type="match status" value="1"/>
</dbReference>
<protein>
    <recommendedName>
        <fullName evidence="5">Alpha-L-rhamnosidase</fullName>
    </recommendedName>
</protein>